<accession>A0A0D7EBY8</accession>
<protein>
    <submittedName>
        <fullName evidence="3">Sulfurtransferase</fullName>
    </submittedName>
</protein>
<dbReference type="Pfam" id="PF00581">
    <property type="entry name" value="Rhodanese"/>
    <property type="match status" value="1"/>
</dbReference>
<feature type="signal peptide" evidence="1">
    <location>
        <begin position="1"/>
        <end position="24"/>
    </location>
</feature>
<dbReference type="RefSeq" id="WP_023446945.1">
    <property type="nucleotide sequence ID" value="NZ_JXXD01000013.1"/>
</dbReference>
<dbReference type="InterPro" id="IPR036873">
    <property type="entry name" value="Rhodanese-like_dom_sf"/>
</dbReference>
<dbReference type="CDD" id="cd00158">
    <property type="entry name" value="RHOD"/>
    <property type="match status" value="1"/>
</dbReference>
<name>A0A0D7EBY8_STUST</name>
<dbReference type="PATRIC" id="fig|316.110.peg.713"/>
<dbReference type="InterPro" id="IPR022376">
    <property type="entry name" value="PQQ_CXXCW"/>
</dbReference>
<keyword evidence="1" id="KW-0732">Signal</keyword>
<evidence type="ECO:0000313" key="4">
    <source>
        <dbReference type="Proteomes" id="UP000032439"/>
    </source>
</evidence>
<dbReference type="InterPro" id="IPR001763">
    <property type="entry name" value="Rhodanese-like_dom"/>
</dbReference>
<dbReference type="PROSITE" id="PS50206">
    <property type="entry name" value="RHODANESE_3"/>
    <property type="match status" value="1"/>
</dbReference>
<feature type="chain" id="PRO_5002319454" evidence="1">
    <location>
        <begin position="25"/>
        <end position="187"/>
    </location>
</feature>
<evidence type="ECO:0000256" key="1">
    <source>
        <dbReference type="SAM" id="SignalP"/>
    </source>
</evidence>
<reference evidence="3 4" key="1">
    <citation type="submission" date="2014-11" db="EMBL/GenBank/DDBJ databases">
        <title>Genomics and ecophysiology of heterotrophic nitrogen fixing bacteria isolated from estuarine surface water.</title>
        <authorList>
            <person name="Bentzon-Tilia M."/>
            <person name="Severin I."/>
            <person name="Hansen L.H."/>
            <person name="Riemann L."/>
        </authorList>
    </citation>
    <scope>NUCLEOTIDE SEQUENCE [LARGE SCALE GENOMIC DNA]</scope>
    <source>
        <strain evidence="3 4">BAL361</strain>
    </source>
</reference>
<dbReference type="Proteomes" id="UP000032439">
    <property type="component" value="Unassembled WGS sequence"/>
</dbReference>
<evidence type="ECO:0000259" key="2">
    <source>
        <dbReference type="PROSITE" id="PS50206"/>
    </source>
</evidence>
<dbReference type="GO" id="GO:0016740">
    <property type="term" value="F:transferase activity"/>
    <property type="evidence" value="ECO:0007669"/>
    <property type="project" value="UniProtKB-KW"/>
</dbReference>
<sequence length="187" mass="20683">MFRSLLPLLIAALPGFGMSVTAVAEEQLALFSAEGYRQTQYRSPTPATAEGAQTLDTAALQALLAKEPDVVLVDVYRSQWLAGRFVDSEPHANLPGSIWLANTGDGNLQPQWASYFSDNLARVSGGDQERPLVFYCRSDCWLGWNATRRAHGLGYKRLYWYRDGVDGWEQAGLRLHPATPEPLPGDE</sequence>
<dbReference type="NCBIfam" id="TIGR03865">
    <property type="entry name" value="PQQ_CXXCW"/>
    <property type="match status" value="1"/>
</dbReference>
<dbReference type="EMBL" id="JXXD01000013">
    <property type="protein sequence ID" value="KIZ38349.1"/>
    <property type="molecule type" value="Genomic_DNA"/>
</dbReference>
<dbReference type="AlphaFoldDB" id="A0A0D7EBY8"/>
<keyword evidence="3" id="KW-0808">Transferase</keyword>
<dbReference type="SUPFAM" id="SSF52821">
    <property type="entry name" value="Rhodanese/Cell cycle control phosphatase"/>
    <property type="match status" value="1"/>
</dbReference>
<comment type="caution">
    <text evidence="3">The sequence shown here is derived from an EMBL/GenBank/DDBJ whole genome shotgun (WGS) entry which is preliminary data.</text>
</comment>
<evidence type="ECO:0000313" key="3">
    <source>
        <dbReference type="EMBL" id="KIZ38349.1"/>
    </source>
</evidence>
<dbReference type="Gene3D" id="3.40.250.10">
    <property type="entry name" value="Rhodanese-like domain"/>
    <property type="match status" value="1"/>
</dbReference>
<gene>
    <name evidence="3" type="ORF">LO50_01850</name>
</gene>
<feature type="domain" description="Rhodanese" evidence="2">
    <location>
        <begin position="116"/>
        <end position="177"/>
    </location>
</feature>
<proteinExistence type="predicted"/>
<organism evidence="3 4">
    <name type="scientific">Stutzerimonas stutzeri</name>
    <name type="common">Pseudomonas stutzeri</name>
    <dbReference type="NCBI Taxonomy" id="316"/>
    <lineage>
        <taxon>Bacteria</taxon>
        <taxon>Pseudomonadati</taxon>
        <taxon>Pseudomonadota</taxon>
        <taxon>Gammaproteobacteria</taxon>
        <taxon>Pseudomonadales</taxon>
        <taxon>Pseudomonadaceae</taxon>
        <taxon>Stutzerimonas</taxon>
    </lineage>
</organism>